<protein>
    <recommendedName>
        <fullName evidence="4">DUF4062 domain-containing protein</fullName>
    </recommendedName>
</protein>
<evidence type="ECO:0000313" key="3">
    <source>
        <dbReference type="Proteomes" id="UP000186206"/>
    </source>
</evidence>
<dbReference type="Gene3D" id="1.25.40.10">
    <property type="entry name" value="Tetratricopeptide repeat domain"/>
    <property type="match status" value="1"/>
</dbReference>
<dbReference type="RefSeq" id="WP_075649841.1">
    <property type="nucleotide sequence ID" value="NZ_AP019657.1"/>
</dbReference>
<keyword evidence="3" id="KW-1185">Reference proteome</keyword>
<dbReference type="InterPro" id="IPR011990">
    <property type="entry name" value="TPR-like_helical_dom_sf"/>
</dbReference>
<sequence>MDNIFFSFSLSEFKPLVELVSPRMLESDTLRQCGLVPHQMARIEAYKDMSLESRLNSVRESRYLVCLLGNNAGCLTRDGKTDIELEIEAAIDAGVDVFAFLIGADYQEHSTLPQGMTDIFASLSDHVIISTLATEDFDYIARQIVNKIEADVWLSLGEAHQLSDSHDLIDISGFPRDNLKSLPVHAQQQLARIYSPTDRQPTQSGLAANVNQRKVWALKSLEVGHQEHAIKSLQKAGEDFGSDFFVCFWLSRLFALYGTTEEHWRTSLEYSNSLAKMLVDEDLLTHALYLNHKGVVHLKQNDLETAESVLTQAYDYYRNYESLELLTKVYLTQVELGKAERLELAQETMERLLKQRVSQYITVINRLQQEFPKFVNLVNRRVLEQQDSFYLDVSRSLQENRDWSQNRLEQRESQRPEIADNPSLLQRVYTASQHVWLNYSTLRKAAATLSERYVAITAKLSALPKVRDNLDADNSSMQLLFTGLREVLSEREECRLNIVSQEQKIKKIEDTKLRDWGVLAALLMALLAVVFTLPIPFWIVGIALVILWGVFIKQKDSKYHRYQFERRRLASLESSLNEGIGELLQTEQSSRYLATAPPLLKTMAEDLQHLTFKDVDQKEVEYFELWQQALDENDEQMSLICHERQQLFTKVKYWLERVNKFEQSVISAHSGQYNYLTCRKGQVNVGWKIELKTSALQNVVWGESSKQFVGRALHVNNDRLAAWFDDTAIATELIDGVKSIPCESVNVAEEQSNNRLNECA</sequence>
<reference evidence="2 3" key="1">
    <citation type="submission" date="2016-09" db="EMBL/GenBank/DDBJ databases">
        <title>Genomic Taxonomy of the Vibrionaceae.</title>
        <authorList>
            <person name="Gonzalez-Castillo A."/>
            <person name="Gomez-Gil B."/>
            <person name="Enciso-Ibarra K."/>
        </authorList>
    </citation>
    <scope>NUCLEOTIDE SEQUENCE [LARGE SCALE GENOMIC DNA]</scope>
    <source>
        <strain evidence="2 3">CAIM 1731</strain>
    </source>
</reference>
<comment type="caution">
    <text evidence="2">The sequence shown here is derived from an EMBL/GenBank/DDBJ whole genome shotgun (WGS) entry which is preliminary data.</text>
</comment>
<evidence type="ECO:0000256" key="1">
    <source>
        <dbReference type="SAM" id="Phobius"/>
    </source>
</evidence>
<feature type="transmembrane region" description="Helical" evidence="1">
    <location>
        <begin position="518"/>
        <end position="551"/>
    </location>
</feature>
<keyword evidence="1" id="KW-1133">Transmembrane helix</keyword>
<proteinExistence type="predicted"/>
<name>A0ABX3FEB8_9VIBR</name>
<keyword evidence="1" id="KW-0472">Membrane</keyword>
<accession>A0ABX3FEB8</accession>
<organism evidence="2 3">
    <name type="scientific">Vibrio ponticus</name>
    <dbReference type="NCBI Taxonomy" id="265668"/>
    <lineage>
        <taxon>Bacteria</taxon>
        <taxon>Pseudomonadati</taxon>
        <taxon>Pseudomonadota</taxon>
        <taxon>Gammaproteobacteria</taxon>
        <taxon>Vibrionales</taxon>
        <taxon>Vibrionaceae</taxon>
        <taxon>Vibrio</taxon>
    </lineage>
</organism>
<evidence type="ECO:0000313" key="2">
    <source>
        <dbReference type="EMBL" id="OLQ91034.1"/>
    </source>
</evidence>
<dbReference type="Proteomes" id="UP000186206">
    <property type="component" value="Unassembled WGS sequence"/>
</dbReference>
<gene>
    <name evidence="2" type="ORF">BIY21_13755</name>
</gene>
<evidence type="ECO:0008006" key="4">
    <source>
        <dbReference type="Google" id="ProtNLM"/>
    </source>
</evidence>
<keyword evidence="1" id="KW-0812">Transmembrane</keyword>
<dbReference type="EMBL" id="MJMI01000097">
    <property type="protein sequence ID" value="OLQ91034.1"/>
    <property type="molecule type" value="Genomic_DNA"/>
</dbReference>